<evidence type="ECO:0000313" key="2">
    <source>
        <dbReference type="Proteomes" id="UP001153712"/>
    </source>
</evidence>
<dbReference type="EMBL" id="OU900097">
    <property type="protein sequence ID" value="CAG9861210.1"/>
    <property type="molecule type" value="Genomic_DNA"/>
</dbReference>
<keyword evidence="2" id="KW-1185">Reference proteome</keyword>
<accession>A0A9N9TS48</accession>
<gene>
    <name evidence="1" type="ORF">PHYEVI_LOCUS7553</name>
</gene>
<dbReference type="AlphaFoldDB" id="A0A9N9TS48"/>
<dbReference type="Proteomes" id="UP001153712">
    <property type="component" value="Chromosome 4"/>
</dbReference>
<sequence>MRVCLVWRLSYRNRAGLAPLTIQIRRRRRGASGSAATVAATGDALRRGSRRPVVGVDTVKIRIRLIGNRTRGGGSSIHWLY</sequence>
<name>A0A9N9TS48_PHYSR</name>
<reference evidence="1" key="1">
    <citation type="submission" date="2022-01" db="EMBL/GenBank/DDBJ databases">
        <authorList>
            <person name="King R."/>
        </authorList>
    </citation>
    <scope>NUCLEOTIDE SEQUENCE</scope>
</reference>
<evidence type="ECO:0000313" key="1">
    <source>
        <dbReference type="EMBL" id="CAG9861210.1"/>
    </source>
</evidence>
<organism evidence="1 2">
    <name type="scientific">Phyllotreta striolata</name>
    <name type="common">Striped flea beetle</name>
    <name type="synonym">Crioceris striolata</name>
    <dbReference type="NCBI Taxonomy" id="444603"/>
    <lineage>
        <taxon>Eukaryota</taxon>
        <taxon>Metazoa</taxon>
        <taxon>Ecdysozoa</taxon>
        <taxon>Arthropoda</taxon>
        <taxon>Hexapoda</taxon>
        <taxon>Insecta</taxon>
        <taxon>Pterygota</taxon>
        <taxon>Neoptera</taxon>
        <taxon>Endopterygota</taxon>
        <taxon>Coleoptera</taxon>
        <taxon>Polyphaga</taxon>
        <taxon>Cucujiformia</taxon>
        <taxon>Chrysomeloidea</taxon>
        <taxon>Chrysomelidae</taxon>
        <taxon>Galerucinae</taxon>
        <taxon>Alticini</taxon>
        <taxon>Phyllotreta</taxon>
    </lineage>
</organism>
<proteinExistence type="predicted"/>
<protein>
    <submittedName>
        <fullName evidence="1">Uncharacterized protein</fullName>
    </submittedName>
</protein>